<accession>A0AAV8V315</accession>
<feature type="binding site" evidence="3">
    <location>
        <position position="480"/>
    </location>
    <ligand>
        <name>Zn(2+)</name>
        <dbReference type="ChEBI" id="CHEBI:29105"/>
        <label>2</label>
    </ligand>
</feature>
<dbReference type="EMBL" id="JAMWBK010000001">
    <property type="protein sequence ID" value="KAJ8908950.1"/>
    <property type="molecule type" value="Genomic_DNA"/>
</dbReference>
<dbReference type="PANTHER" id="PTHR11596">
    <property type="entry name" value="ALKALINE PHOSPHATASE"/>
    <property type="match status" value="1"/>
</dbReference>
<evidence type="ECO:0000313" key="7">
    <source>
        <dbReference type="Proteomes" id="UP001157974"/>
    </source>
</evidence>
<organism evidence="6 7">
    <name type="scientific">Rhodosorus marinus</name>
    <dbReference type="NCBI Taxonomy" id="101924"/>
    <lineage>
        <taxon>Eukaryota</taxon>
        <taxon>Rhodophyta</taxon>
        <taxon>Stylonematophyceae</taxon>
        <taxon>Stylonematales</taxon>
        <taxon>Stylonemataceae</taxon>
        <taxon>Rhodosorus</taxon>
    </lineage>
</organism>
<dbReference type="AlphaFoldDB" id="A0AAV8V315"/>
<feature type="binding site" evidence="3">
    <location>
        <position position="280"/>
    </location>
    <ligand>
        <name>Mg(2+)</name>
        <dbReference type="ChEBI" id="CHEBI:18420"/>
    </ligand>
</feature>
<feature type="binding site" evidence="3">
    <location>
        <position position="168"/>
    </location>
    <ligand>
        <name>Zn(2+)</name>
        <dbReference type="ChEBI" id="CHEBI:29105"/>
        <label>2</label>
    </ligand>
</feature>
<keyword evidence="3" id="KW-0862">Zinc</keyword>
<feature type="active site" description="Phosphoserine intermediate" evidence="2">
    <location>
        <position position="217"/>
    </location>
</feature>
<feature type="binding site" evidence="3">
    <location>
        <position position="441"/>
    </location>
    <ligand>
        <name>Zn(2+)</name>
        <dbReference type="ChEBI" id="CHEBI:29105"/>
        <label>2</label>
    </ligand>
</feature>
<name>A0AAV8V315_9RHOD</name>
<evidence type="ECO:0000256" key="5">
    <source>
        <dbReference type="SAM" id="SignalP"/>
    </source>
</evidence>
<feature type="binding site" evidence="3">
    <location>
        <position position="278"/>
    </location>
    <ligand>
        <name>Mg(2+)</name>
        <dbReference type="ChEBI" id="CHEBI:18420"/>
    </ligand>
</feature>
<feature type="binding site" evidence="3">
    <location>
        <position position="432"/>
    </location>
    <ligand>
        <name>Mg(2+)</name>
        <dbReference type="ChEBI" id="CHEBI:18420"/>
    </ligand>
</feature>
<dbReference type="GO" id="GO:0046872">
    <property type="term" value="F:metal ion binding"/>
    <property type="evidence" value="ECO:0007669"/>
    <property type="project" value="UniProtKB-KW"/>
</dbReference>
<dbReference type="SUPFAM" id="SSF53649">
    <property type="entry name" value="Alkaline phosphatase-like"/>
    <property type="match status" value="1"/>
</dbReference>
<dbReference type="Proteomes" id="UP001157974">
    <property type="component" value="Unassembled WGS sequence"/>
</dbReference>
<reference evidence="6 7" key="1">
    <citation type="journal article" date="2023" name="Nat. Commun.">
        <title>Origin of minicircular mitochondrial genomes in red algae.</title>
        <authorList>
            <person name="Lee Y."/>
            <person name="Cho C.H."/>
            <person name="Lee Y.M."/>
            <person name="Park S.I."/>
            <person name="Yang J.H."/>
            <person name="West J.A."/>
            <person name="Bhattacharya D."/>
            <person name="Yoon H.S."/>
        </authorList>
    </citation>
    <scope>NUCLEOTIDE SEQUENCE [LARGE SCALE GENOMIC DNA]</scope>
    <source>
        <strain evidence="6 7">CCMP1338</strain>
        <tissue evidence="6">Whole cell</tissue>
    </source>
</reference>
<dbReference type="InterPro" id="IPR017850">
    <property type="entry name" value="Alkaline_phosphatase_core_sf"/>
</dbReference>
<dbReference type="PANTHER" id="PTHR11596:SF72">
    <property type="entry name" value="ALKALINE PHOSPHATASE"/>
    <property type="match status" value="1"/>
</dbReference>
<dbReference type="InterPro" id="IPR001952">
    <property type="entry name" value="Alkaline_phosphatase"/>
</dbReference>
<feature type="binding site" evidence="3">
    <location>
        <position position="168"/>
    </location>
    <ligand>
        <name>Mg(2+)</name>
        <dbReference type="ChEBI" id="CHEBI:18420"/>
    </ligand>
</feature>
<dbReference type="CDD" id="cd16012">
    <property type="entry name" value="ALP"/>
    <property type="match status" value="1"/>
</dbReference>
<proteinExistence type="inferred from homology"/>
<evidence type="ECO:0000313" key="6">
    <source>
        <dbReference type="EMBL" id="KAJ8908950.1"/>
    </source>
</evidence>
<comment type="similarity">
    <text evidence="4">Belongs to the alkaline phosphatase family.</text>
</comment>
<feature type="binding site" evidence="3">
    <location>
        <position position="481"/>
    </location>
    <ligand>
        <name>Zn(2+)</name>
        <dbReference type="ChEBI" id="CHEBI:29105"/>
        <label>2</label>
    </ligand>
</feature>
<dbReference type="GO" id="GO:0004035">
    <property type="term" value="F:alkaline phosphatase activity"/>
    <property type="evidence" value="ECO:0007669"/>
    <property type="project" value="UniProtKB-EC"/>
</dbReference>
<comment type="cofactor">
    <cofactor evidence="3">
        <name>Zn(2+)</name>
        <dbReference type="ChEBI" id="CHEBI:29105"/>
    </cofactor>
    <text evidence="3">Binds 2 Zn(2+) ions.</text>
</comment>
<evidence type="ECO:0000256" key="3">
    <source>
        <dbReference type="PIRSR" id="PIRSR601952-2"/>
    </source>
</evidence>
<keyword evidence="3" id="KW-0479">Metal-binding</keyword>
<sequence>MLKISTVLVLLSAAWALQKPEQRHYGCIKGSDVCIYPTNTAEFQCETVFDFEVEWHVKSGKKASIDDIKVTFTVLETGKKYGVDQFFRMSKGKERRWPLEVYDSVVDDEAEVYDSIAIKWSNVYVREKFGKGDIKVMVVTPSGRTSIMWNVHKPTKRIAKNVILLVGDGMNINMVSAARIISRGMADGKYKDLMHMQSLPYFGLINPAGVDSIITDSANSASTFNSGFKSSVNALGVYVDSNTDDGANLDHPKVELLAEHVRDMGMSVGVVSTAEIQDATPAACYAHTRRRGDKAEITRQGIEPCPGCRYSVIPDVLIGGGGRYFLPSSSWDGSDMYEAYEKAGYTVTYTKKEMVKAAKSKSTKKLLNISHYGNMNVWLDRNVYTDNLKVQENSPNPDKVKDASGQPNLDEMVDSAIKVLSKNENGFYLMVEAASIDKSAHPLDTHRLLADTIELDNVVGNLKKWIKENGDDTLLLVTADHGHGWDVYGTVDTHVWKQVAEKCEDNADITNLCKDVKCGAQRFKNYFASDVQSPVRELALSRRIAVGTYAGAGYPDYEDKDGDGFPDEWDVRTVLAAGANNFPDHTENFRVSPTSKRPALFSAEVGAYLNNPEDDPDGIFISGNIGPRGSTAVHSMCDVGIYGYGPGAEHIKPNMDNTAVFHIMAEALGLGTNGKPMEKDEMMPKEIEMCKNTAKECHCGKVTESCFKAIKPFKGFCEKVECEKKACICTPGAMGYVAAGTPLCKKSEEKVYEKTGPMQSKGIPCVRAKVMMP</sequence>
<feature type="binding site" evidence="3">
    <location>
        <position position="437"/>
    </location>
    <ligand>
        <name>Zn(2+)</name>
        <dbReference type="ChEBI" id="CHEBI:29105"/>
        <label>2</label>
    </ligand>
</feature>
<dbReference type="Gene3D" id="3.40.720.10">
    <property type="entry name" value="Alkaline Phosphatase, subunit A"/>
    <property type="match status" value="1"/>
</dbReference>
<protein>
    <recommendedName>
        <fullName evidence="1">alkaline phosphatase</fullName>
        <ecNumber evidence="1">3.1.3.1</ecNumber>
    </recommendedName>
</protein>
<keyword evidence="5" id="KW-0732">Signal</keyword>
<comment type="caution">
    <text evidence="6">The sequence shown here is derived from an EMBL/GenBank/DDBJ whole genome shotgun (WGS) entry which is preliminary data.</text>
</comment>
<evidence type="ECO:0000256" key="4">
    <source>
        <dbReference type="RuleBase" id="RU003946"/>
    </source>
</evidence>
<keyword evidence="3" id="KW-0460">Magnesium</keyword>
<keyword evidence="7" id="KW-1185">Reference proteome</keyword>
<gene>
    <name evidence="6" type="ORF">NDN08_005650</name>
</gene>
<feature type="signal peptide" evidence="5">
    <location>
        <begin position="1"/>
        <end position="16"/>
    </location>
</feature>
<dbReference type="SMART" id="SM00098">
    <property type="entry name" value="alkPPc"/>
    <property type="match status" value="1"/>
</dbReference>
<dbReference type="PRINTS" id="PR00113">
    <property type="entry name" value="ALKPHPHTASE"/>
</dbReference>
<feature type="binding site" evidence="3">
    <location>
        <position position="634"/>
    </location>
    <ligand>
        <name>Zn(2+)</name>
        <dbReference type="ChEBI" id="CHEBI:29105"/>
        <label>2</label>
    </ligand>
</feature>
<dbReference type="Pfam" id="PF00245">
    <property type="entry name" value="Alk_phosphatase"/>
    <property type="match status" value="1"/>
</dbReference>
<feature type="chain" id="PRO_5043877425" description="alkaline phosphatase" evidence="5">
    <location>
        <begin position="17"/>
        <end position="773"/>
    </location>
</feature>
<evidence type="ECO:0000256" key="2">
    <source>
        <dbReference type="PIRSR" id="PIRSR601952-1"/>
    </source>
</evidence>
<dbReference type="EC" id="3.1.3.1" evidence="1"/>
<comment type="cofactor">
    <cofactor evidence="3">
        <name>Mg(2+)</name>
        <dbReference type="ChEBI" id="CHEBI:18420"/>
    </cofactor>
    <text evidence="3">Binds 1 Mg(2+) ion.</text>
</comment>
<evidence type="ECO:0000256" key="1">
    <source>
        <dbReference type="ARBA" id="ARBA00012647"/>
    </source>
</evidence>